<dbReference type="InterPro" id="IPR016177">
    <property type="entry name" value="DNA-bd_dom_sf"/>
</dbReference>
<keyword evidence="6" id="KW-0539">Nucleus</keyword>
<dbReference type="PROSITE" id="PS51032">
    <property type="entry name" value="AP2_ERF"/>
    <property type="match status" value="1"/>
</dbReference>
<comment type="similarity">
    <text evidence="2">Belongs to the cullin family.</text>
</comment>
<keyword evidence="9" id="KW-1185">Reference proteome</keyword>
<name>A0AAD4RVM7_9MAGN</name>
<evidence type="ECO:0000259" key="7">
    <source>
        <dbReference type="PROSITE" id="PS51032"/>
    </source>
</evidence>
<comment type="subcellular location">
    <subcellularLocation>
        <location evidence="1">Nucleus</location>
    </subcellularLocation>
</comment>
<dbReference type="Pfam" id="PF00888">
    <property type="entry name" value="Cullin"/>
    <property type="match status" value="1"/>
</dbReference>
<evidence type="ECO:0000256" key="6">
    <source>
        <dbReference type="ARBA" id="ARBA00023242"/>
    </source>
</evidence>
<feature type="domain" description="AP2/ERF" evidence="7">
    <location>
        <begin position="155"/>
        <end position="211"/>
    </location>
</feature>
<evidence type="ECO:0000313" key="8">
    <source>
        <dbReference type="EMBL" id="KAI3835309.1"/>
    </source>
</evidence>
<dbReference type="GO" id="GO:0003700">
    <property type="term" value="F:DNA-binding transcription factor activity"/>
    <property type="evidence" value="ECO:0007669"/>
    <property type="project" value="InterPro"/>
</dbReference>
<sequence length="363" mass="41798">METRSSIELEEGWAIVQIGITKLINVIEGVPESPMDADFFMKLCTTVYNMCTQKPPYDYSMQLCKRYKGVFDDYLTSKVLPAIQEKQDDVSMLQEFVKRWANHKVMVSKISSYFNILDRLAKYQQQPNEVFRKQGRGLKRRSTRGEGGPGNLKYKYRGVRQRRGKWVSEIGKPNKGGRLWLGTFDTAIEAAQAYDDASRRMYGGNGFLNFPEACCRVGEIGVIKRELIECDVGVSCFREVVYEKMKVKVRDAVIALINQEREGNEIDRTLVKDVLEVFVEIGNENLDYYVNDFETAFLIDMVDYYTRKGFSGIMAVDCMQVEKDMVSYYLHFSTEEKLLKQVQGQLLPENAQQDLGKEMQCKA</sequence>
<organism evidence="8 9">
    <name type="scientific">Papaver atlanticum</name>
    <dbReference type="NCBI Taxonomy" id="357466"/>
    <lineage>
        <taxon>Eukaryota</taxon>
        <taxon>Viridiplantae</taxon>
        <taxon>Streptophyta</taxon>
        <taxon>Embryophyta</taxon>
        <taxon>Tracheophyta</taxon>
        <taxon>Spermatophyta</taxon>
        <taxon>Magnoliopsida</taxon>
        <taxon>Ranunculales</taxon>
        <taxon>Papaveraceae</taxon>
        <taxon>Papaveroideae</taxon>
        <taxon>Papaver</taxon>
    </lineage>
</organism>
<dbReference type="SMART" id="SM00380">
    <property type="entry name" value="AP2"/>
    <property type="match status" value="1"/>
</dbReference>
<proteinExistence type="inferred from homology"/>
<dbReference type="InterPro" id="IPR045093">
    <property type="entry name" value="Cullin"/>
</dbReference>
<reference evidence="8" key="1">
    <citation type="submission" date="2022-04" db="EMBL/GenBank/DDBJ databases">
        <title>A functionally conserved STORR gene fusion in Papaver species that diverged 16.8 million years ago.</title>
        <authorList>
            <person name="Catania T."/>
        </authorList>
    </citation>
    <scope>NUCLEOTIDE SEQUENCE</scope>
    <source>
        <strain evidence="8">S-188037</strain>
    </source>
</reference>
<evidence type="ECO:0000256" key="3">
    <source>
        <dbReference type="ARBA" id="ARBA00023015"/>
    </source>
</evidence>
<dbReference type="GO" id="GO:0003677">
    <property type="term" value="F:DNA binding"/>
    <property type="evidence" value="ECO:0007669"/>
    <property type="project" value="UniProtKB-KW"/>
</dbReference>
<evidence type="ECO:0000313" key="9">
    <source>
        <dbReference type="Proteomes" id="UP001202328"/>
    </source>
</evidence>
<evidence type="ECO:0000256" key="1">
    <source>
        <dbReference type="ARBA" id="ARBA00004123"/>
    </source>
</evidence>
<dbReference type="PANTHER" id="PTHR11932">
    <property type="entry name" value="CULLIN"/>
    <property type="match status" value="1"/>
</dbReference>
<dbReference type="GO" id="GO:0006511">
    <property type="term" value="P:ubiquitin-dependent protein catabolic process"/>
    <property type="evidence" value="ECO:0007669"/>
    <property type="project" value="InterPro"/>
</dbReference>
<dbReference type="InterPro" id="IPR001373">
    <property type="entry name" value="Cullin_N"/>
</dbReference>
<dbReference type="GO" id="GO:0031625">
    <property type="term" value="F:ubiquitin protein ligase binding"/>
    <property type="evidence" value="ECO:0007669"/>
    <property type="project" value="InterPro"/>
</dbReference>
<dbReference type="SUPFAM" id="SSF54171">
    <property type="entry name" value="DNA-binding domain"/>
    <property type="match status" value="1"/>
</dbReference>
<dbReference type="InterPro" id="IPR001471">
    <property type="entry name" value="AP2/ERF_dom"/>
</dbReference>
<evidence type="ECO:0000256" key="4">
    <source>
        <dbReference type="ARBA" id="ARBA00023125"/>
    </source>
</evidence>
<dbReference type="GO" id="GO:0005634">
    <property type="term" value="C:nucleus"/>
    <property type="evidence" value="ECO:0007669"/>
    <property type="project" value="UniProtKB-SubCell"/>
</dbReference>
<accession>A0AAD4RVM7</accession>
<evidence type="ECO:0000256" key="2">
    <source>
        <dbReference type="ARBA" id="ARBA00006019"/>
    </source>
</evidence>
<dbReference type="Proteomes" id="UP001202328">
    <property type="component" value="Unassembled WGS sequence"/>
</dbReference>
<keyword evidence="5" id="KW-0804">Transcription</keyword>
<dbReference type="AlphaFoldDB" id="A0AAD4RVM7"/>
<dbReference type="Gene3D" id="3.30.730.10">
    <property type="entry name" value="AP2/ERF domain"/>
    <property type="match status" value="1"/>
</dbReference>
<comment type="caution">
    <text evidence="8">The sequence shown here is derived from an EMBL/GenBank/DDBJ whole genome shotgun (WGS) entry which is preliminary data.</text>
</comment>
<dbReference type="CDD" id="cd00018">
    <property type="entry name" value="AP2"/>
    <property type="match status" value="1"/>
</dbReference>
<keyword evidence="4" id="KW-0238">DNA-binding</keyword>
<evidence type="ECO:0000256" key="5">
    <source>
        <dbReference type="ARBA" id="ARBA00023163"/>
    </source>
</evidence>
<dbReference type="InterPro" id="IPR036955">
    <property type="entry name" value="AP2/ERF_dom_sf"/>
</dbReference>
<dbReference type="SUPFAM" id="SSF74788">
    <property type="entry name" value="Cullin repeat-like"/>
    <property type="match status" value="1"/>
</dbReference>
<dbReference type="EMBL" id="JAJJMB010017752">
    <property type="protein sequence ID" value="KAI3835309.1"/>
    <property type="molecule type" value="Genomic_DNA"/>
</dbReference>
<protein>
    <recommendedName>
        <fullName evidence="7">AP2/ERF domain-containing protein</fullName>
    </recommendedName>
</protein>
<gene>
    <name evidence="8" type="ORF">MKW98_020425</name>
</gene>
<dbReference type="InterPro" id="IPR016159">
    <property type="entry name" value="Cullin_repeat-like_dom_sf"/>
</dbReference>
<dbReference type="Gene3D" id="1.20.1310.10">
    <property type="entry name" value="Cullin Repeats"/>
    <property type="match status" value="2"/>
</dbReference>
<keyword evidence="3" id="KW-0805">Transcription regulation</keyword>